<accession>A0A3P3VSU7</accession>
<keyword evidence="1" id="KW-0472">Membrane</keyword>
<proteinExistence type="predicted"/>
<dbReference type="Proteomes" id="UP000274391">
    <property type="component" value="Unassembled WGS sequence"/>
</dbReference>
<dbReference type="EMBL" id="RQVS01000017">
    <property type="protein sequence ID" value="RRJ85825.1"/>
    <property type="molecule type" value="Genomic_DNA"/>
</dbReference>
<keyword evidence="3" id="KW-1185">Reference proteome</keyword>
<feature type="non-terminal residue" evidence="2">
    <location>
        <position position="99"/>
    </location>
</feature>
<sequence length="99" mass="11477">MAFTKFLLKRLVNYLVLAFIATSIAYLLAAWLLNPQEVMYPPTTQGGRPIPPEVQQAYFDLRNINPDVSIWQRYLNWLSDLFTNPWDEKWLIAFEGVGG</sequence>
<gene>
    <name evidence="2" type="ORF">EG850_11745</name>
</gene>
<evidence type="ECO:0000313" key="3">
    <source>
        <dbReference type="Proteomes" id="UP000274391"/>
    </source>
</evidence>
<evidence type="ECO:0000256" key="1">
    <source>
        <dbReference type="SAM" id="Phobius"/>
    </source>
</evidence>
<organism evidence="2 3">
    <name type="scientific">Gulosibacter macacae</name>
    <dbReference type="NCBI Taxonomy" id="2488791"/>
    <lineage>
        <taxon>Bacteria</taxon>
        <taxon>Bacillati</taxon>
        <taxon>Actinomycetota</taxon>
        <taxon>Actinomycetes</taxon>
        <taxon>Micrococcales</taxon>
        <taxon>Microbacteriaceae</taxon>
        <taxon>Gulosibacter</taxon>
    </lineage>
</organism>
<name>A0A3P3VSU7_9MICO</name>
<protein>
    <submittedName>
        <fullName evidence="2">ABC transporter permease</fullName>
    </submittedName>
</protein>
<keyword evidence="1" id="KW-0812">Transmembrane</keyword>
<reference evidence="2 3" key="1">
    <citation type="submission" date="2018-11" db="EMBL/GenBank/DDBJ databases">
        <title>YIM 102482-1 draft genome.</title>
        <authorList>
            <person name="Li G."/>
            <person name="Jiang Y."/>
        </authorList>
    </citation>
    <scope>NUCLEOTIDE SEQUENCE [LARGE SCALE GENOMIC DNA]</scope>
    <source>
        <strain evidence="2 3">YIM 102482-1</strain>
    </source>
</reference>
<evidence type="ECO:0000313" key="2">
    <source>
        <dbReference type="EMBL" id="RRJ85825.1"/>
    </source>
</evidence>
<comment type="caution">
    <text evidence="2">The sequence shown here is derived from an EMBL/GenBank/DDBJ whole genome shotgun (WGS) entry which is preliminary data.</text>
</comment>
<feature type="transmembrane region" description="Helical" evidence="1">
    <location>
        <begin position="12"/>
        <end position="33"/>
    </location>
</feature>
<dbReference type="AlphaFoldDB" id="A0A3P3VSU7"/>
<keyword evidence="1" id="KW-1133">Transmembrane helix</keyword>